<dbReference type="Pfam" id="PF07510">
    <property type="entry name" value="GmrSD_C"/>
    <property type="match status" value="1"/>
</dbReference>
<reference evidence="3 4" key="1">
    <citation type="submission" date="2011-01" db="EMBL/GenBank/DDBJ databases">
        <title>Complete sequence of plasmid2 of Streptomyces flavogriseus ATCC 33331.</title>
        <authorList>
            <consortium name="US DOE Joint Genome Institute"/>
            <person name="Lucas S."/>
            <person name="Copeland A."/>
            <person name="Lapidus A."/>
            <person name="Cheng J.-F."/>
            <person name="Goodwin L."/>
            <person name="Pitluck S."/>
            <person name="Davenport K."/>
            <person name="Detter J.C."/>
            <person name="Han C."/>
            <person name="Tapia R."/>
            <person name="Land M."/>
            <person name="Hauser L."/>
            <person name="Kyrpides N."/>
            <person name="Ivanova N."/>
            <person name="Ovchinnikova G."/>
            <person name="Pagani I."/>
            <person name="Brumm P."/>
            <person name="Mead D."/>
            <person name="Woyke T."/>
        </authorList>
    </citation>
    <scope>NUCLEOTIDE SEQUENCE [LARGE SCALE GENOMIC DNA]</scope>
    <source>
        <strain evidence="4">ATCC 33331 / IAF-45CD</strain>
        <plasmid evidence="3 4">pSFLA02</plasmid>
    </source>
</reference>
<evidence type="ECO:0000313" key="3">
    <source>
        <dbReference type="EMBL" id="ADW08024.1"/>
    </source>
</evidence>
<name>A0A8D4BDX1_STRFA</name>
<dbReference type="Proteomes" id="UP000002066">
    <property type="component" value="Plasmid pSFLA02"/>
</dbReference>
<gene>
    <name evidence="3" type="ORF">Sfla_6732</name>
</gene>
<keyword evidence="1" id="KW-0732">Signal</keyword>
<organism evidence="3 4">
    <name type="scientific">Streptomyces pratensis (strain ATCC 33331 / IAF-45CD)</name>
    <dbReference type="NCBI Taxonomy" id="591167"/>
    <lineage>
        <taxon>Bacteria</taxon>
        <taxon>Bacillati</taxon>
        <taxon>Actinomycetota</taxon>
        <taxon>Actinomycetes</taxon>
        <taxon>Kitasatosporales</taxon>
        <taxon>Streptomycetaceae</taxon>
        <taxon>Streptomyces</taxon>
    </lineage>
</organism>
<accession>A0A8D4BDX1</accession>
<evidence type="ECO:0000313" key="4">
    <source>
        <dbReference type="Proteomes" id="UP000002066"/>
    </source>
</evidence>
<dbReference type="PANTHER" id="PTHR24094">
    <property type="entry name" value="SECRETED PROTEIN"/>
    <property type="match status" value="1"/>
</dbReference>
<protein>
    <recommendedName>
        <fullName evidence="2">GmrSD restriction endonucleases C-terminal domain-containing protein</fullName>
    </recommendedName>
</protein>
<dbReference type="AlphaFoldDB" id="A0A8D4BDX1"/>
<proteinExistence type="predicted"/>
<feature type="chain" id="PRO_5034106993" description="GmrSD restriction endonucleases C-terminal domain-containing protein" evidence="1">
    <location>
        <begin position="28"/>
        <end position="221"/>
    </location>
</feature>
<sequence length="221" mass="23633">MINNVARSLAAAVLTLVPLLAAAPVQAAEVTTLADGVHALPLAAESRTGYERSSFKHWVDADKDSCNTRMEVLIAESRIAPTIEAGCKVTAGSWYSYYDGLTLTAPGGLDIDHMVPLAEAWDSGASQWTPARREAYANDLGSDRSLVAVTAKTNRSKADQDPSTWLPPLADARCTYAADWVATKLRWGLTVDQPEADALTTLAESCGQQPLDFEPATDPSK</sequence>
<dbReference type="PANTHER" id="PTHR24094:SF15">
    <property type="entry name" value="AMP-DEPENDENT SYNTHETASE_LIGASE DOMAIN-CONTAINING PROTEIN-RELATED"/>
    <property type="match status" value="1"/>
</dbReference>
<dbReference type="InterPro" id="IPR011089">
    <property type="entry name" value="GmrSD_C"/>
</dbReference>
<keyword evidence="3" id="KW-0614">Plasmid</keyword>
<evidence type="ECO:0000256" key="1">
    <source>
        <dbReference type="SAM" id="SignalP"/>
    </source>
</evidence>
<geneLocation type="plasmid" evidence="3 4">
    <name>pSFLA02</name>
</geneLocation>
<feature type="signal peptide" evidence="1">
    <location>
        <begin position="1"/>
        <end position="27"/>
    </location>
</feature>
<evidence type="ECO:0000259" key="2">
    <source>
        <dbReference type="Pfam" id="PF07510"/>
    </source>
</evidence>
<dbReference type="KEGG" id="sfa:Sfla_6732"/>
<dbReference type="OrthoDB" id="5196645at2"/>
<feature type="domain" description="GmrSD restriction endonucleases C-terminal" evidence="2">
    <location>
        <begin position="104"/>
        <end position="201"/>
    </location>
</feature>
<dbReference type="EMBL" id="CP002477">
    <property type="protein sequence ID" value="ADW08024.1"/>
    <property type="molecule type" value="Genomic_DNA"/>
</dbReference>